<dbReference type="PANTHER" id="PTHR12292">
    <property type="entry name" value="RWD DOMAIN-CONTAINING PROTEIN"/>
    <property type="match status" value="1"/>
</dbReference>
<dbReference type="Gene3D" id="3.10.110.10">
    <property type="entry name" value="Ubiquitin Conjugating Enzyme"/>
    <property type="match status" value="1"/>
</dbReference>
<feature type="domain" description="RWD" evidence="2">
    <location>
        <begin position="27"/>
        <end position="78"/>
    </location>
</feature>
<organism evidence="4 5">
    <name type="scientific">Rozella allomycis (strain CSF55)</name>
    <dbReference type="NCBI Taxonomy" id="988480"/>
    <lineage>
        <taxon>Eukaryota</taxon>
        <taxon>Fungi</taxon>
        <taxon>Fungi incertae sedis</taxon>
        <taxon>Cryptomycota</taxon>
        <taxon>Cryptomycota incertae sedis</taxon>
        <taxon>Rozella</taxon>
    </lineage>
</organism>
<evidence type="ECO:0000259" key="3">
    <source>
        <dbReference type="Pfam" id="PF16543"/>
    </source>
</evidence>
<protein>
    <recommendedName>
        <fullName evidence="6">RWD domain-containing protein</fullName>
    </recommendedName>
</protein>
<feature type="coiled-coil region" evidence="1">
    <location>
        <begin position="72"/>
        <end position="99"/>
    </location>
</feature>
<dbReference type="SUPFAM" id="SSF54495">
    <property type="entry name" value="UBC-like"/>
    <property type="match status" value="1"/>
</dbReference>
<proteinExistence type="predicted"/>
<evidence type="ECO:0000313" key="5">
    <source>
        <dbReference type="Proteomes" id="UP000281549"/>
    </source>
</evidence>
<dbReference type="EMBL" id="ML006117">
    <property type="protein sequence ID" value="RKP16958.1"/>
    <property type="molecule type" value="Genomic_DNA"/>
</dbReference>
<evidence type="ECO:0000259" key="2">
    <source>
        <dbReference type="Pfam" id="PF05773"/>
    </source>
</evidence>
<gene>
    <name evidence="4" type="ORF">ROZALSC1DRAFT_31197</name>
</gene>
<reference evidence="5" key="1">
    <citation type="journal article" date="2018" name="Nat. Microbiol.">
        <title>Leveraging single-cell genomics to expand the fungal tree of life.</title>
        <authorList>
            <person name="Ahrendt S.R."/>
            <person name="Quandt C.A."/>
            <person name="Ciobanu D."/>
            <person name="Clum A."/>
            <person name="Salamov A."/>
            <person name="Andreopoulos B."/>
            <person name="Cheng J.F."/>
            <person name="Woyke T."/>
            <person name="Pelin A."/>
            <person name="Henrissat B."/>
            <person name="Reynolds N.K."/>
            <person name="Benny G.L."/>
            <person name="Smith M.E."/>
            <person name="James T.Y."/>
            <person name="Grigoriev I.V."/>
        </authorList>
    </citation>
    <scope>NUCLEOTIDE SEQUENCE [LARGE SCALE GENOMIC DNA]</scope>
    <source>
        <strain evidence="5">CSF55</strain>
    </source>
</reference>
<evidence type="ECO:0000313" key="4">
    <source>
        <dbReference type="EMBL" id="RKP16958.1"/>
    </source>
</evidence>
<evidence type="ECO:0000256" key="1">
    <source>
        <dbReference type="SAM" id="Coils"/>
    </source>
</evidence>
<sequence length="209" mass="23934">MNDEQTEEYEVLLSIFPDELKKLGYAEFVLPPEYPSDLPEVFLNVGFDSTQLEAELIEMAEQNRGMVMLFTLISHINSVVEERNEIDRLEAERMEQLSLEPELKGLADAEKKNGTPVTAETFAKWKAAFDKERMESKEEMERIRRMKGKLTGRQMFEKDKTLIASDVNNGDGQDVGKVIKLAEQGILDPSLFVHDENLPLDFSEDENED</sequence>
<name>A0A4P9YCQ3_ROZAC</name>
<evidence type="ECO:0008006" key="6">
    <source>
        <dbReference type="Google" id="ProtNLM"/>
    </source>
</evidence>
<dbReference type="Pfam" id="PF05773">
    <property type="entry name" value="RWD"/>
    <property type="match status" value="1"/>
</dbReference>
<feature type="domain" description="ZC3H15/TMA46 family C-terminal" evidence="3">
    <location>
        <begin position="111"/>
        <end position="173"/>
    </location>
</feature>
<accession>A0A4P9YCQ3</accession>
<dbReference type="InterPro" id="IPR006575">
    <property type="entry name" value="RWD_dom"/>
</dbReference>
<dbReference type="InterPro" id="IPR016135">
    <property type="entry name" value="UBQ-conjugating_enzyme/RWD"/>
</dbReference>
<keyword evidence="1" id="KW-0175">Coiled coil</keyword>
<dbReference type="InterPro" id="IPR032378">
    <property type="entry name" value="ZC3H15/TMA46_C"/>
</dbReference>
<dbReference type="AlphaFoldDB" id="A0A4P9YCQ3"/>
<dbReference type="InterPro" id="IPR040213">
    <property type="entry name" value="GIR2-like"/>
</dbReference>
<dbReference type="Gene3D" id="6.20.400.10">
    <property type="match status" value="1"/>
</dbReference>
<dbReference type="Pfam" id="PF16543">
    <property type="entry name" value="DFRP_C"/>
    <property type="match status" value="1"/>
</dbReference>
<dbReference type="Proteomes" id="UP000281549">
    <property type="component" value="Unassembled WGS sequence"/>
</dbReference>